<keyword evidence="2" id="KW-1185">Reference proteome</keyword>
<evidence type="ECO:0000313" key="1">
    <source>
        <dbReference type="EMBL" id="KAK1423713.1"/>
    </source>
</evidence>
<sequence>MSRHHHNHLHAVPPQVTTAVHRPESVSSLSIIATAISNVCLKSPPSKIDFPPKGLSGSNSDATPEAATAKTILPRLRNLEIIVDHKNVLPVLGVYSGRECVDYVLVVLRLSSAVFWC</sequence>
<evidence type="ECO:0000313" key="2">
    <source>
        <dbReference type="Proteomes" id="UP001229421"/>
    </source>
</evidence>
<comment type="caution">
    <text evidence="1">The sequence shown here is derived from an EMBL/GenBank/DDBJ whole genome shotgun (WGS) entry which is preliminary data.</text>
</comment>
<accession>A0AAD8KLJ9</accession>
<organism evidence="1 2">
    <name type="scientific">Tagetes erecta</name>
    <name type="common">African marigold</name>
    <dbReference type="NCBI Taxonomy" id="13708"/>
    <lineage>
        <taxon>Eukaryota</taxon>
        <taxon>Viridiplantae</taxon>
        <taxon>Streptophyta</taxon>
        <taxon>Embryophyta</taxon>
        <taxon>Tracheophyta</taxon>
        <taxon>Spermatophyta</taxon>
        <taxon>Magnoliopsida</taxon>
        <taxon>eudicotyledons</taxon>
        <taxon>Gunneridae</taxon>
        <taxon>Pentapetalae</taxon>
        <taxon>asterids</taxon>
        <taxon>campanulids</taxon>
        <taxon>Asterales</taxon>
        <taxon>Asteraceae</taxon>
        <taxon>Asteroideae</taxon>
        <taxon>Heliantheae alliance</taxon>
        <taxon>Tageteae</taxon>
        <taxon>Tagetes</taxon>
    </lineage>
</organism>
<gene>
    <name evidence="1" type="ORF">QVD17_19021</name>
</gene>
<name>A0AAD8KLJ9_TARER</name>
<protein>
    <submittedName>
        <fullName evidence="1">Uncharacterized protein</fullName>
    </submittedName>
</protein>
<dbReference type="Proteomes" id="UP001229421">
    <property type="component" value="Unassembled WGS sequence"/>
</dbReference>
<dbReference type="EMBL" id="JAUHHV010000005">
    <property type="protein sequence ID" value="KAK1423713.1"/>
    <property type="molecule type" value="Genomic_DNA"/>
</dbReference>
<dbReference type="AlphaFoldDB" id="A0AAD8KLJ9"/>
<reference evidence="1" key="1">
    <citation type="journal article" date="2023" name="bioRxiv">
        <title>Improved chromosome-level genome assembly for marigold (Tagetes erecta).</title>
        <authorList>
            <person name="Jiang F."/>
            <person name="Yuan L."/>
            <person name="Wang S."/>
            <person name="Wang H."/>
            <person name="Xu D."/>
            <person name="Wang A."/>
            <person name="Fan W."/>
        </authorList>
    </citation>
    <scope>NUCLEOTIDE SEQUENCE</scope>
    <source>
        <strain evidence="1">WSJ</strain>
        <tissue evidence="1">Leaf</tissue>
    </source>
</reference>
<proteinExistence type="predicted"/>